<evidence type="ECO:0000313" key="2">
    <source>
        <dbReference type="Proteomes" id="UP001280121"/>
    </source>
</evidence>
<organism evidence="1 2">
    <name type="scientific">Dipteronia dyeriana</name>
    <dbReference type="NCBI Taxonomy" id="168575"/>
    <lineage>
        <taxon>Eukaryota</taxon>
        <taxon>Viridiplantae</taxon>
        <taxon>Streptophyta</taxon>
        <taxon>Embryophyta</taxon>
        <taxon>Tracheophyta</taxon>
        <taxon>Spermatophyta</taxon>
        <taxon>Magnoliopsida</taxon>
        <taxon>eudicotyledons</taxon>
        <taxon>Gunneridae</taxon>
        <taxon>Pentapetalae</taxon>
        <taxon>rosids</taxon>
        <taxon>malvids</taxon>
        <taxon>Sapindales</taxon>
        <taxon>Sapindaceae</taxon>
        <taxon>Hippocastanoideae</taxon>
        <taxon>Acereae</taxon>
        <taxon>Dipteronia</taxon>
    </lineage>
</organism>
<comment type="caution">
    <text evidence="1">The sequence shown here is derived from an EMBL/GenBank/DDBJ whole genome shotgun (WGS) entry which is preliminary data.</text>
</comment>
<proteinExistence type="predicted"/>
<dbReference type="AlphaFoldDB" id="A0AAD9TXK5"/>
<name>A0AAD9TXK5_9ROSI</name>
<dbReference type="EMBL" id="JANJYI010000006">
    <property type="protein sequence ID" value="KAK2644036.1"/>
    <property type="molecule type" value="Genomic_DNA"/>
</dbReference>
<accession>A0AAD9TXK5</accession>
<keyword evidence="2" id="KW-1185">Reference proteome</keyword>
<protein>
    <submittedName>
        <fullName evidence="1">Uncharacterized protein</fullName>
    </submittedName>
</protein>
<sequence>MQSTAEVVWQGRDEPLVFLDSPKETHLFFLEGMKNDEIGHVIIQYKVYWFHSVDVNNGGISVFIVNQQGEAMLQSLNMTAHMYSDYKYCY</sequence>
<gene>
    <name evidence="1" type="ORF">Ddye_019231</name>
</gene>
<evidence type="ECO:0000313" key="1">
    <source>
        <dbReference type="EMBL" id="KAK2644036.1"/>
    </source>
</evidence>
<reference evidence="1" key="1">
    <citation type="journal article" date="2023" name="Plant J.">
        <title>Genome sequences and population genomics provide insights into the demographic history, inbreeding, and mutation load of two 'living fossil' tree species of Dipteronia.</title>
        <authorList>
            <person name="Feng Y."/>
            <person name="Comes H.P."/>
            <person name="Chen J."/>
            <person name="Zhu S."/>
            <person name="Lu R."/>
            <person name="Zhang X."/>
            <person name="Li P."/>
            <person name="Qiu J."/>
            <person name="Olsen K.M."/>
            <person name="Qiu Y."/>
        </authorList>
    </citation>
    <scope>NUCLEOTIDE SEQUENCE</scope>
    <source>
        <strain evidence="1">KIB01</strain>
    </source>
</reference>
<dbReference type="Proteomes" id="UP001280121">
    <property type="component" value="Unassembled WGS sequence"/>
</dbReference>